<dbReference type="InterPro" id="IPR027417">
    <property type="entry name" value="P-loop_NTPase"/>
</dbReference>
<sequence length="1528" mass="173621">MASSNIEPTRIAYRVFTQPCENPDQTKNYTEKLVRDLGYFEDDLKKEMPSMIKAFNACNKDQLERCLQNYGDGRVDINSVSRIHDLCQKLWYINEPNKFIKLQTMNQLFGAIQCTLYIVYNLKDPSQPKIGAGVSSLERLGTYLILDGIPWYRLPVDELWNRFANILSITVQVCTGLIKCKIVRDVRRVQLQDAQLVSLMEAMAKSANSLPPTEEDIEEIEKEKVRKKKKADVKRWLENLAKGLGIDRHGAVSTSRLKGTGNWFLETTNQWLSEAFVPILWVKGRPGVGKSVLASLFIDHVSKLIPAHPKAPKKESPSGEGSENTTSSTASREHDSLVTQPGASFRPSALAYVYFAYDERENQSITQVYAQLLLQLFDTVSAVNDHLQTLKDDYESLTQKSARGIWEADLPVNLRNMISKLPQNVVLVMDALDEAPVEVYKDIQLLVKEMSEDSPKTMLLSRPHSELEKTQLKSGLNMKALLIDSERSDMEAYIRDALQRDQGFAKVVQRKYKKSRDKQKETEAFYSEVCEAVIHRSQNTFISTEFRVKDICLQKTIGDIRRSANNNSADSGKIYQQAWERISPTDRSLAKRVIGWLTFAKRTLNVDELLEAVVVQPGNYMIEEDEMVFPEDIEKVCNSLVVYDESNKKRLRLAHQTVQEYFADHVDFRDMKAQVCYSCFTYIVVMVRMRHPTHLNTSETSSDTEDDDEDPQFSRHSSLDLTLFQDHYHVEATDSSDDDYLVPSIDGRSLARDMCNFDPRGLISWPRDLTPWCNPEFGLSNYVGGYALAHLKEITIDTELRQILDVLCREYCSLRRPTGLATQFSNPSIQRLNILHLGVYMGDLQLLQSLQKHPKADPNAKDGQGKTALMWALYFEKPRLAEFLLDHGADANVLDGNGYSAAMYATHYHQDDIISRLLKETAQRHLNSPDLLIALTLSKNVRFVETLMQHDIDLDRISENRGQNALHVCAIMGDLEILNILLRKGANPLITCSRGRTPLWYSISHEREDEFETLMKVESNRESTSNLEETRPTMLADDEGVTPLHLAAHTDWSANVIDALLQGGADPTAEDCNGELPLHWAVRRRRNGSQDEDRIIRKIKKLASDSRLLTKPNQCKTAIRYAAEHLSMSVMECLLELSGLSITSTIDAEGTTLLKVAMEYGNLSMIKSIIEQPNVDLSGTIAVSNRDDVVKRCCESEDGLKEFEMLTDTKTWFLHSTSDGKPYRTAWGDTALHSAVMGVSVDLIKDILEMPGFSVTDRNVCGETALHVAARDGNPRIAHEIVEMLLENSEDPDIARRFTNGGKTALDFALERGVTQVIAALVRPSHNACVGLPWDEETSGFSMWIDMPWYKDLRDIVRNSPKTLEPPSLTPPHPWERQRSITNEEISVTWHSSVQPCVVVEVPDSCEVYRVVFRTVSHDQGWSNENEVNKRTKGTYFGSRTWFEVGVSRGEDSKDIAERRNVQSNVHADRSFRQHTVIWDMQDNSPGIQQWLQGLKGRDRIMLFPRAYQALWRHYVKEAEITIWCLKA</sequence>
<feature type="repeat" description="ANK" evidence="3">
    <location>
        <begin position="864"/>
        <end position="896"/>
    </location>
</feature>
<evidence type="ECO:0000259" key="5">
    <source>
        <dbReference type="Pfam" id="PF22939"/>
    </source>
</evidence>
<keyword evidence="1" id="KW-0677">Repeat</keyword>
<dbReference type="PROSITE" id="PS50297">
    <property type="entry name" value="ANK_REP_REGION"/>
    <property type="match status" value="4"/>
</dbReference>
<dbReference type="PROSITE" id="PS50088">
    <property type="entry name" value="ANK_REPEAT"/>
    <property type="match status" value="4"/>
</dbReference>
<protein>
    <recommendedName>
        <fullName evidence="9">Ankyrin</fullName>
    </recommendedName>
</protein>
<dbReference type="Proteomes" id="UP000750502">
    <property type="component" value="Unassembled WGS sequence"/>
</dbReference>
<dbReference type="OrthoDB" id="1577640at2759"/>
<name>A0A9P7I3A0_9HYPO</name>
<feature type="compositionally biased region" description="Acidic residues" evidence="4">
    <location>
        <begin position="702"/>
        <end position="711"/>
    </location>
</feature>
<dbReference type="PANTHER" id="PTHR24198:SF165">
    <property type="entry name" value="ANKYRIN REPEAT-CONTAINING PROTEIN-RELATED"/>
    <property type="match status" value="1"/>
</dbReference>
<dbReference type="InterPro" id="IPR054471">
    <property type="entry name" value="GPIID_WHD"/>
</dbReference>
<feature type="domain" description="GPI inositol-deacylase winged helix" evidence="5">
    <location>
        <begin position="587"/>
        <end position="664"/>
    </location>
</feature>
<dbReference type="InterPro" id="IPR002110">
    <property type="entry name" value="Ankyrin_rpt"/>
</dbReference>
<evidence type="ECO:0000259" key="6">
    <source>
        <dbReference type="Pfam" id="PF24883"/>
    </source>
</evidence>
<feature type="repeat" description="ANK" evidence="3">
    <location>
        <begin position="1039"/>
        <end position="1072"/>
    </location>
</feature>
<feature type="domain" description="Nephrocystin 3-like N-terminal" evidence="6">
    <location>
        <begin position="347"/>
        <end position="456"/>
    </location>
</feature>
<evidence type="ECO:0000256" key="1">
    <source>
        <dbReference type="ARBA" id="ARBA00022737"/>
    </source>
</evidence>
<accession>A0A9P7I3A0</accession>
<dbReference type="PANTHER" id="PTHR24198">
    <property type="entry name" value="ANKYRIN REPEAT AND PROTEIN KINASE DOMAIN-CONTAINING PROTEIN"/>
    <property type="match status" value="1"/>
</dbReference>
<dbReference type="InterPro" id="IPR056884">
    <property type="entry name" value="NPHP3-like_N"/>
</dbReference>
<evidence type="ECO:0000313" key="8">
    <source>
        <dbReference type="Proteomes" id="UP000750502"/>
    </source>
</evidence>
<reference evidence="7" key="1">
    <citation type="journal article" date="2020" name="bioRxiv">
        <title>Historical genomics reveals the evolutionary mechanisms behind multiple outbreaks of the host-specific coffee wilt pathogen Fusarium xylarioides.</title>
        <authorList>
            <person name="Peck D."/>
            <person name="Nowell R.W."/>
            <person name="Flood J."/>
            <person name="Ryan M.J."/>
            <person name="Barraclough T.G."/>
        </authorList>
    </citation>
    <scope>NUCLEOTIDE SEQUENCE</scope>
    <source>
        <strain evidence="7">IMI 127659i</strain>
    </source>
</reference>
<feature type="domain" description="Nephrocystin 3-like N-terminal" evidence="6">
    <location>
        <begin position="259"/>
        <end position="303"/>
    </location>
</feature>
<dbReference type="SMART" id="SM00248">
    <property type="entry name" value="ANK"/>
    <property type="match status" value="13"/>
</dbReference>
<dbReference type="Gene3D" id="1.25.40.20">
    <property type="entry name" value="Ankyrin repeat-containing domain"/>
    <property type="match status" value="3"/>
</dbReference>
<feature type="repeat" description="ANK" evidence="3">
    <location>
        <begin position="961"/>
        <end position="987"/>
    </location>
</feature>
<dbReference type="EMBL" id="JADFTT010000097">
    <property type="protein sequence ID" value="KAG5768591.1"/>
    <property type="molecule type" value="Genomic_DNA"/>
</dbReference>
<keyword evidence="2 3" id="KW-0040">ANK repeat</keyword>
<feature type="region of interest" description="Disordered" evidence="4">
    <location>
        <begin position="695"/>
        <end position="714"/>
    </location>
</feature>
<feature type="region of interest" description="Disordered" evidence="4">
    <location>
        <begin position="308"/>
        <end position="342"/>
    </location>
</feature>
<evidence type="ECO:0000256" key="4">
    <source>
        <dbReference type="SAM" id="MobiDB-lite"/>
    </source>
</evidence>
<proteinExistence type="predicted"/>
<dbReference type="Pfam" id="PF22939">
    <property type="entry name" value="WHD_GPIID"/>
    <property type="match status" value="1"/>
</dbReference>
<dbReference type="Gene3D" id="3.40.50.300">
    <property type="entry name" value="P-loop containing nucleotide triphosphate hydrolases"/>
    <property type="match status" value="1"/>
</dbReference>
<evidence type="ECO:0000256" key="3">
    <source>
        <dbReference type="PROSITE-ProRule" id="PRU00023"/>
    </source>
</evidence>
<dbReference type="SUPFAM" id="SSF48403">
    <property type="entry name" value="Ankyrin repeat"/>
    <property type="match status" value="2"/>
</dbReference>
<dbReference type="Pfam" id="PF12796">
    <property type="entry name" value="Ank_2"/>
    <property type="match status" value="3"/>
</dbReference>
<feature type="compositionally biased region" description="Low complexity" evidence="4">
    <location>
        <begin position="318"/>
        <end position="330"/>
    </location>
</feature>
<dbReference type="InterPro" id="IPR036770">
    <property type="entry name" value="Ankyrin_rpt-contain_sf"/>
</dbReference>
<dbReference type="Pfam" id="PF00023">
    <property type="entry name" value="Ank"/>
    <property type="match status" value="1"/>
</dbReference>
<keyword evidence="8" id="KW-1185">Reference proteome</keyword>
<evidence type="ECO:0000256" key="2">
    <source>
        <dbReference type="ARBA" id="ARBA00023043"/>
    </source>
</evidence>
<dbReference type="Pfam" id="PF24883">
    <property type="entry name" value="NPHP3_N"/>
    <property type="match status" value="2"/>
</dbReference>
<comment type="caution">
    <text evidence="7">The sequence shown here is derived from an EMBL/GenBank/DDBJ whole genome shotgun (WGS) entry which is preliminary data.</text>
</comment>
<evidence type="ECO:0000313" key="7">
    <source>
        <dbReference type="EMBL" id="KAG5768591.1"/>
    </source>
</evidence>
<evidence type="ECO:0008006" key="9">
    <source>
        <dbReference type="Google" id="ProtNLM"/>
    </source>
</evidence>
<gene>
    <name evidence="7" type="ORF">H9Q72_003903</name>
</gene>
<feature type="repeat" description="ANK" evidence="3">
    <location>
        <begin position="1261"/>
        <end position="1297"/>
    </location>
</feature>
<reference evidence="7" key="2">
    <citation type="submission" date="2020-10" db="EMBL/GenBank/DDBJ databases">
        <authorList>
            <person name="Peck L.D."/>
            <person name="Nowell R.W."/>
            <person name="Flood J."/>
            <person name="Ryan M.J."/>
            <person name="Barraclough T.G."/>
        </authorList>
    </citation>
    <scope>NUCLEOTIDE SEQUENCE</scope>
    <source>
        <strain evidence="7">IMI 127659i</strain>
    </source>
</reference>
<organism evidence="7 8">
    <name type="scientific">Fusarium xylarioides</name>
    <dbReference type="NCBI Taxonomy" id="221167"/>
    <lineage>
        <taxon>Eukaryota</taxon>
        <taxon>Fungi</taxon>
        <taxon>Dikarya</taxon>
        <taxon>Ascomycota</taxon>
        <taxon>Pezizomycotina</taxon>
        <taxon>Sordariomycetes</taxon>
        <taxon>Hypocreomycetidae</taxon>
        <taxon>Hypocreales</taxon>
        <taxon>Nectriaceae</taxon>
        <taxon>Fusarium</taxon>
        <taxon>Fusarium fujikuroi species complex</taxon>
    </lineage>
</organism>